<dbReference type="SUPFAM" id="SSF54928">
    <property type="entry name" value="RNA-binding domain, RBD"/>
    <property type="match status" value="1"/>
</dbReference>
<dbReference type="GO" id="GO:1990904">
    <property type="term" value="C:ribonucleoprotein complex"/>
    <property type="evidence" value="ECO:0007669"/>
    <property type="project" value="TreeGrafter"/>
</dbReference>
<dbReference type="PANTHER" id="PTHR10693:SF20">
    <property type="entry name" value="AT27578P"/>
    <property type="match status" value="1"/>
</dbReference>
<dbReference type="GO" id="GO:0003729">
    <property type="term" value="F:mRNA binding"/>
    <property type="evidence" value="ECO:0007669"/>
    <property type="project" value="TreeGrafter"/>
</dbReference>
<organism evidence="6">
    <name type="scientific">Oppiella nova</name>
    <dbReference type="NCBI Taxonomy" id="334625"/>
    <lineage>
        <taxon>Eukaryota</taxon>
        <taxon>Metazoa</taxon>
        <taxon>Ecdysozoa</taxon>
        <taxon>Arthropoda</taxon>
        <taxon>Chelicerata</taxon>
        <taxon>Arachnida</taxon>
        <taxon>Acari</taxon>
        <taxon>Acariformes</taxon>
        <taxon>Sarcoptiformes</taxon>
        <taxon>Oribatida</taxon>
        <taxon>Brachypylina</taxon>
        <taxon>Oppioidea</taxon>
        <taxon>Oppiidae</taxon>
        <taxon>Oppiella</taxon>
    </lineage>
</organism>
<evidence type="ECO:0000313" key="6">
    <source>
        <dbReference type="EMBL" id="CAD7666044.1"/>
    </source>
</evidence>
<evidence type="ECO:0000313" key="7">
    <source>
        <dbReference type="Proteomes" id="UP000728032"/>
    </source>
</evidence>
<dbReference type="AlphaFoldDB" id="A0A7R9MVK8"/>
<evidence type="ECO:0000256" key="2">
    <source>
        <dbReference type="PROSITE-ProRule" id="PRU00176"/>
    </source>
</evidence>
<feature type="compositionally biased region" description="Gly residues" evidence="3">
    <location>
        <begin position="128"/>
        <end position="146"/>
    </location>
</feature>
<dbReference type="EMBL" id="CAJPVJ010051536">
    <property type="protein sequence ID" value="CAG2183172.1"/>
    <property type="molecule type" value="Genomic_DNA"/>
</dbReference>
<sequence>MINDDDLRNFFTKFGKILDVRINRQNQKQGNNNKTPNYGFVTFENPDIVQQILKQKPIYFENHRFNVEEKRSQSGRGSMSYERNPNREPRPGGMGGGSGGRMNNPMGMRPQNDRPSGGNPRNRNPFNPGGGPRGPGGPASGGGGFGAPNRNNSFNNRQNQR</sequence>
<protein>
    <recommendedName>
        <fullName evidence="4">RRM domain-containing protein</fullName>
    </recommendedName>
</protein>
<feature type="compositionally biased region" description="Low complexity" evidence="3">
    <location>
        <begin position="147"/>
        <end position="161"/>
    </location>
</feature>
<dbReference type="InterPro" id="IPR035979">
    <property type="entry name" value="RBD_domain_sf"/>
</dbReference>
<dbReference type="SMART" id="SM00360">
    <property type="entry name" value="RRM"/>
    <property type="match status" value="1"/>
</dbReference>
<feature type="domain" description="RRM" evidence="4">
    <location>
        <begin position="1"/>
        <end position="72"/>
    </location>
</feature>
<dbReference type="Proteomes" id="UP000728032">
    <property type="component" value="Unassembled WGS sequence"/>
</dbReference>
<dbReference type="PANTHER" id="PTHR10693">
    <property type="entry name" value="RAS GTPASE-ACTIVATING PROTEIN-BINDING PROTEIN"/>
    <property type="match status" value="1"/>
</dbReference>
<proteinExistence type="predicted"/>
<reference evidence="6" key="1">
    <citation type="submission" date="2020-11" db="EMBL/GenBank/DDBJ databases">
        <authorList>
            <person name="Tran Van P."/>
        </authorList>
    </citation>
    <scope>NUCLEOTIDE SEQUENCE</scope>
</reference>
<name>A0A7R9MVK8_9ACAR</name>
<dbReference type="EMBL" id="CAJPVJ010013482">
    <property type="protein sequence ID" value="CAG2174867.1"/>
    <property type="molecule type" value="Genomic_DNA"/>
</dbReference>
<evidence type="ECO:0000256" key="3">
    <source>
        <dbReference type="SAM" id="MobiDB-lite"/>
    </source>
</evidence>
<keyword evidence="1 2" id="KW-0694">RNA-binding</keyword>
<keyword evidence="7" id="KW-1185">Reference proteome</keyword>
<dbReference type="InterPro" id="IPR000504">
    <property type="entry name" value="RRM_dom"/>
</dbReference>
<gene>
    <name evidence="5" type="ORF">ONB1V03_LOCUS14306</name>
    <name evidence="6" type="ORF">ONB1V03_LOCUS22593</name>
</gene>
<evidence type="ECO:0000256" key="1">
    <source>
        <dbReference type="ARBA" id="ARBA00022884"/>
    </source>
</evidence>
<dbReference type="OrthoDB" id="339151at2759"/>
<dbReference type="Gene3D" id="3.30.70.330">
    <property type="match status" value="1"/>
</dbReference>
<accession>A0A7R9MVK8</accession>
<dbReference type="Pfam" id="PF00076">
    <property type="entry name" value="RRM_1"/>
    <property type="match status" value="1"/>
</dbReference>
<feature type="region of interest" description="Disordered" evidence="3">
    <location>
        <begin position="64"/>
        <end position="161"/>
    </location>
</feature>
<dbReference type="EMBL" id="OC966361">
    <property type="protein sequence ID" value="CAD7666044.1"/>
    <property type="molecule type" value="Genomic_DNA"/>
</dbReference>
<dbReference type="EMBL" id="OC928307">
    <property type="protein sequence ID" value="CAD7657681.1"/>
    <property type="molecule type" value="Genomic_DNA"/>
</dbReference>
<evidence type="ECO:0000313" key="5">
    <source>
        <dbReference type="EMBL" id="CAD7657681.1"/>
    </source>
</evidence>
<evidence type="ECO:0000259" key="4">
    <source>
        <dbReference type="PROSITE" id="PS50102"/>
    </source>
</evidence>
<dbReference type="PROSITE" id="PS50102">
    <property type="entry name" value="RRM"/>
    <property type="match status" value="1"/>
</dbReference>
<dbReference type="InterPro" id="IPR012677">
    <property type="entry name" value="Nucleotide-bd_a/b_plait_sf"/>
</dbReference>
<dbReference type="InterPro" id="IPR039539">
    <property type="entry name" value="Ras_GTPase_bind_prot"/>
</dbReference>
<feature type="compositionally biased region" description="Low complexity" evidence="3">
    <location>
        <begin position="101"/>
        <end position="127"/>
    </location>
</feature>
<dbReference type="GO" id="GO:0005829">
    <property type="term" value="C:cytosol"/>
    <property type="evidence" value="ECO:0007669"/>
    <property type="project" value="TreeGrafter"/>
</dbReference>